<dbReference type="Proteomes" id="UP000728968">
    <property type="component" value="Unassembled WGS sequence"/>
</dbReference>
<sequence length="75" mass="8466">MAIKISVENYKQITQLCEELKIDSNKYNLIKGELAGKLILNLVKLKMFHKGDLIAGRVPAPAPEDYQEGGKYDCR</sequence>
<gene>
    <name evidence="1" type="ORF">H6A04_01865</name>
</gene>
<organism evidence="1 2">
    <name type="scientific">Fusobacterium mortiferum</name>
    <dbReference type="NCBI Taxonomy" id="850"/>
    <lineage>
        <taxon>Bacteria</taxon>
        <taxon>Fusobacteriati</taxon>
        <taxon>Fusobacteriota</taxon>
        <taxon>Fusobacteriia</taxon>
        <taxon>Fusobacteriales</taxon>
        <taxon>Fusobacteriaceae</taxon>
        <taxon>Fusobacterium</taxon>
    </lineage>
</organism>
<evidence type="ECO:0000313" key="2">
    <source>
        <dbReference type="Proteomes" id="UP000728968"/>
    </source>
</evidence>
<keyword evidence="2" id="KW-1185">Reference proteome</keyword>
<evidence type="ECO:0000313" key="1">
    <source>
        <dbReference type="EMBL" id="MBM6874420.1"/>
    </source>
</evidence>
<accession>A0ABS2G0X0</accession>
<reference evidence="1 2" key="1">
    <citation type="journal article" date="2021" name="Sci. Rep.">
        <title>The distribution of antibiotic resistance genes in chicken gut microbiota commensals.</title>
        <authorList>
            <person name="Juricova H."/>
            <person name="Matiasovicova J."/>
            <person name="Kubasova T."/>
            <person name="Cejkova D."/>
            <person name="Rychlik I."/>
        </authorList>
    </citation>
    <scope>NUCLEOTIDE SEQUENCE [LARGE SCALE GENOMIC DNA]</scope>
    <source>
        <strain evidence="1 2">An425</strain>
    </source>
</reference>
<comment type="caution">
    <text evidence="1">The sequence shown here is derived from an EMBL/GenBank/DDBJ whole genome shotgun (WGS) entry which is preliminary data.</text>
</comment>
<proteinExistence type="predicted"/>
<dbReference type="EMBL" id="JACJLT010000009">
    <property type="protein sequence ID" value="MBM6874420.1"/>
    <property type="molecule type" value="Genomic_DNA"/>
</dbReference>
<dbReference type="RefSeq" id="WP_204715642.1">
    <property type="nucleotide sequence ID" value="NZ_JACJLT010000009.1"/>
</dbReference>
<protein>
    <submittedName>
        <fullName evidence="1">Uncharacterized protein</fullName>
    </submittedName>
</protein>
<name>A0ABS2G0X0_FUSMR</name>